<feature type="transmembrane region" description="Helical" evidence="1">
    <location>
        <begin position="103"/>
        <end position="124"/>
    </location>
</feature>
<dbReference type="RefSeq" id="WP_343928670.1">
    <property type="nucleotide sequence ID" value="NZ_BAAAEN010000037.1"/>
</dbReference>
<keyword evidence="1" id="KW-0472">Membrane</keyword>
<feature type="transmembrane region" description="Helical" evidence="1">
    <location>
        <begin position="40"/>
        <end position="63"/>
    </location>
</feature>
<name>A0ABN1D168_9BURK</name>
<keyword evidence="1" id="KW-0812">Transmembrane</keyword>
<protein>
    <recommendedName>
        <fullName evidence="4">DUF2569 domain-containing protein</fullName>
    </recommendedName>
</protein>
<reference evidence="2 3" key="1">
    <citation type="journal article" date="2019" name="Int. J. Syst. Evol. Microbiol.">
        <title>The Global Catalogue of Microorganisms (GCM) 10K type strain sequencing project: providing services to taxonomists for standard genome sequencing and annotation.</title>
        <authorList>
            <consortium name="The Broad Institute Genomics Platform"/>
            <consortium name="The Broad Institute Genome Sequencing Center for Infectious Disease"/>
            <person name="Wu L."/>
            <person name="Ma J."/>
        </authorList>
    </citation>
    <scope>NUCLEOTIDE SEQUENCE [LARGE SCALE GENOMIC DNA]</scope>
    <source>
        <strain evidence="2 3">JCM 14330</strain>
    </source>
</reference>
<comment type="caution">
    <text evidence="2">The sequence shown here is derived from an EMBL/GenBank/DDBJ whole genome shotgun (WGS) entry which is preliminary data.</text>
</comment>
<evidence type="ECO:0000313" key="3">
    <source>
        <dbReference type="Proteomes" id="UP001501706"/>
    </source>
</evidence>
<evidence type="ECO:0008006" key="4">
    <source>
        <dbReference type="Google" id="ProtNLM"/>
    </source>
</evidence>
<proteinExistence type="predicted"/>
<feature type="transmembrane region" description="Helical" evidence="1">
    <location>
        <begin position="184"/>
        <end position="206"/>
    </location>
</feature>
<evidence type="ECO:0000256" key="1">
    <source>
        <dbReference type="SAM" id="Phobius"/>
    </source>
</evidence>
<dbReference type="Proteomes" id="UP001501706">
    <property type="component" value="Unassembled WGS sequence"/>
</dbReference>
<dbReference type="InterPro" id="IPR019690">
    <property type="entry name" value="DUF2569"/>
</dbReference>
<evidence type="ECO:0000313" key="2">
    <source>
        <dbReference type="EMBL" id="GAA0531339.1"/>
    </source>
</evidence>
<dbReference type="EMBL" id="BAAAEN010000037">
    <property type="protein sequence ID" value="GAA0531339.1"/>
    <property type="molecule type" value="Genomic_DNA"/>
</dbReference>
<dbReference type="Pfam" id="PF10754">
    <property type="entry name" value="DUF2569"/>
    <property type="match status" value="1"/>
</dbReference>
<accession>A0ABN1D168</accession>
<sequence length="256" mass="27339">MVINEGARRIVRAISVIAWIALVGTLCLSVAVVFGREPSFAIVVMVAGMIAFAVIQGIAWIIAGFSGNPRDSDGLVRIGNLNLHNAGRAASPKKQRDPGPTGVGGWLLLLSIGLLAFGPIQTIAKTLEAIQTTESSYPNLVGMAAWQTYKIASWALLAVVCAVSFAAGWALLKRHQPSSVQLALTALWVRGPFATLFDAASANAYLGVSFEGYFSDPSFVGECLGSVMIAGIWTAYLMLSRRVRNTYYNKLYPTPS</sequence>
<feature type="transmembrane region" description="Helical" evidence="1">
    <location>
        <begin position="218"/>
        <end position="239"/>
    </location>
</feature>
<keyword evidence="1" id="KW-1133">Transmembrane helix</keyword>
<keyword evidence="3" id="KW-1185">Reference proteome</keyword>
<organism evidence="2 3">
    <name type="scientific">Pigmentiphaga daeguensis</name>
    <dbReference type="NCBI Taxonomy" id="414049"/>
    <lineage>
        <taxon>Bacteria</taxon>
        <taxon>Pseudomonadati</taxon>
        <taxon>Pseudomonadota</taxon>
        <taxon>Betaproteobacteria</taxon>
        <taxon>Burkholderiales</taxon>
        <taxon>Alcaligenaceae</taxon>
        <taxon>Pigmentiphaga</taxon>
    </lineage>
</organism>
<gene>
    <name evidence="2" type="ORF">GCM10009097_55960</name>
</gene>
<feature type="transmembrane region" description="Helical" evidence="1">
    <location>
        <begin position="151"/>
        <end position="172"/>
    </location>
</feature>
<feature type="transmembrane region" description="Helical" evidence="1">
    <location>
        <begin position="12"/>
        <end position="34"/>
    </location>
</feature>